<gene>
    <name evidence="7" type="ORF">BCR26_11615</name>
</gene>
<name>A0A1E5KYC9_9ENTE</name>
<keyword evidence="4 6" id="KW-0238">DNA-binding</keyword>
<dbReference type="InterPro" id="IPR001207">
    <property type="entry name" value="Transposase_mutator"/>
</dbReference>
<sequence>MYARGMSQRDIAHTIDDIYGFSISHEMISTITDSVLPELEEWQNRPLAKCYAFVFVDCMYVTLRENYEVKEYAVYTILGYDLKGKKGILGLWLNETESKNRWMQIFDELKSRGVQDIFFMSMDGVSGLEDGAKAIFPKVIVQRCIVHLVRNALRYVPYKDYKEFSRDMKQFYGALR</sequence>
<evidence type="ECO:0000256" key="2">
    <source>
        <dbReference type="ARBA" id="ARBA00010961"/>
    </source>
</evidence>
<comment type="function">
    <text evidence="1 6">Required for the transposition of the insertion element.</text>
</comment>
<comment type="similarity">
    <text evidence="2 6">Belongs to the transposase mutator family.</text>
</comment>
<keyword evidence="6" id="KW-0814">Transposable element</keyword>
<evidence type="ECO:0000256" key="4">
    <source>
        <dbReference type="ARBA" id="ARBA00023125"/>
    </source>
</evidence>
<evidence type="ECO:0000256" key="3">
    <source>
        <dbReference type="ARBA" id="ARBA00022578"/>
    </source>
</evidence>
<organism evidence="7 8">
    <name type="scientific">Enterococcus rivorum</name>
    <dbReference type="NCBI Taxonomy" id="762845"/>
    <lineage>
        <taxon>Bacteria</taxon>
        <taxon>Bacillati</taxon>
        <taxon>Bacillota</taxon>
        <taxon>Bacilli</taxon>
        <taxon>Lactobacillales</taxon>
        <taxon>Enterococcaceae</taxon>
        <taxon>Enterococcus</taxon>
    </lineage>
</organism>
<dbReference type="Proteomes" id="UP000095256">
    <property type="component" value="Unassembled WGS sequence"/>
</dbReference>
<accession>A0A1E5KYC9</accession>
<protein>
    <recommendedName>
        <fullName evidence="6">Mutator family transposase</fullName>
    </recommendedName>
</protein>
<keyword evidence="3 6" id="KW-0815">Transposition</keyword>
<dbReference type="PANTHER" id="PTHR33217:SF8">
    <property type="entry name" value="MUTATOR FAMILY TRANSPOSASE"/>
    <property type="match status" value="1"/>
</dbReference>
<evidence type="ECO:0000313" key="8">
    <source>
        <dbReference type="Proteomes" id="UP000095256"/>
    </source>
</evidence>
<dbReference type="GO" id="GO:0006313">
    <property type="term" value="P:DNA transposition"/>
    <property type="evidence" value="ECO:0007669"/>
    <property type="project" value="UniProtKB-UniRule"/>
</dbReference>
<proteinExistence type="inferred from homology"/>
<dbReference type="Pfam" id="PF00872">
    <property type="entry name" value="Transposase_mut"/>
    <property type="match status" value="1"/>
</dbReference>
<dbReference type="PANTHER" id="PTHR33217">
    <property type="entry name" value="TRANSPOSASE FOR INSERTION SEQUENCE ELEMENT IS1081"/>
    <property type="match status" value="1"/>
</dbReference>
<evidence type="ECO:0000256" key="1">
    <source>
        <dbReference type="ARBA" id="ARBA00002190"/>
    </source>
</evidence>
<dbReference type="EMBL" id="MIEK01000014">
    <property type="protein sequence ID" value="OEH82865.1"/>
    <property type="molecule type" value="Genomic_DNA"/>
</dbReference>
<dbReference type="AlphaFoldDB" id="A0A1E5KYC9"/>
<reference evidence="7 8" key="1">
    <citation type="submission" date="2016-09" db="EMBL/GenBank/DDBJ databases">
        <authorList>
            <person name="Capua I."/>
            <person name="De Benedictis P."/>
            <person name="Joannis T."/>
            <person name="Lombin L.H."/>
            <person name="Cattoli G."/>
        </authorList>
    </citation>
    <scope>NUCLEOTIDE SEQUENCE [LARGE SCALE GENOMIC DNA]</scope>
    <source>
        <strain evidence="7 8">LMG 25899</strain>
    </source>
</reference>
<dbReference type="GO" id="GO:0003677">
    <property type="term" value="F:DNA binding"/>
    <property type="evidence" value="ECO:0007669"/>
    <property type="project" value="UniProtKB-UniRule"/>
</dbReference>
<keyword evidence="5 6" id="KW-0233">DNA recombination</keyword>
<dbReference type="GO" id="GO:0004803">
    <property type="term" value="F:transposase activity"/>
    <property type="evidence" value="ECO:0007669"/>
    <property type="project" value="UniProtKB-UniRule"/>
</dbReference>
<evidence type="ECO:0000256" key="5">
    <source>
        <dbReference type="ARBA" id="ARBA00023172"/>
    </source>
</evidence>
<comment type="caution">
    <text evidence="7">The sequence shown here is derived from an EMBL/GenBank/DDBJ whole genome shotgun (WGS) entry which is preliminary data.</text>
</comment>
<evidence type="ECO:0000256" key="6">
    <source>
        <dbReference type="RuleBase" id="RU365089"/>
    </source>
</evidence>
<evidence type="ECO:0000313" key="7">
    <source>
        <dbReference type="EMBL" id="OEH82865.1"/>
    </source>
</evidence>
<keyword evidence="8" id="KW-1185">Reference proteome</keyword>